<feature type="binding site" evidence="2">
    <location>
        <position position="39"/>
    </location>
    <ligand>
        <name>Fe cation</name>
        <dbReference type="ChEBI" id="CHEBI:24875"/>
        <label>1</label>
    </ligand>
</feature>
<keyword evidence="2" id="KW-0479">Metal-binding</keyword>
<sequence length="259" mass="28506">MRILFLGDIFAEPGRSAVKNGLPKLIETYSPHFIIANGENAAHGTGITYEIALELYSYGIDVITGGNHIFDKKALWEKFDLLPYLLRPANYPEGVPGKGFTIVKKKEFLLGVINLQGRIEMQPIDSPFSVGDRIVDKMREETPFIIIDFHAEATAEKEAVGFYFDGRVSAIIGTHTHVQTADARILPHGAAYITDVGMCGVEDSVIGLDKGIAIKRFKTSMPWSFEPAEGRCILSYALVDIDESGKATQILSKMLPVES</sequence>
<protein>
    <submittedName>
        <fullName evidence="3">TIGR00282 family metallophosphoesterase</fullName>
    </submittedName>
</protein>
<feature type="binding site" evidence="2">
    <location>
        <position position="8"/>
    </location>
    <ligand>
        <name>Fe cation</name>
        <dbReference type="ChEBI" id="CHEBI:24875"/>
        <label>1</label>
    </ligand>
</feature>
<dbReference type="InterPro" id="IPR005235">
    <property type="entry name" value="YmdB-like"/>
</dbReference>
<dbReference type="GO" id="GO:0004113">
    <property type="term" value="F:2',3'-cyclic-nucleotide 3'-phosphodiesterase activity"/>
    <property type="evidence" value="ECO:0007669"/>
    <property type="project" value="TreeGrafter"/>
</dbReference>
<dbReference type="CDD" id="cd07382">
    <property type="entry name" value="MPP_DR1281"/>
    <property type="match status" value="1"/>
</dbReference>
<feature type="binding site" evidence="2">
    <location>
        <position position="39"/>
    </location>
    <ligand>
        <name>Fe cation</name>
        <dbReference type="ChEBI" id="CHEBI:24875"/>
        <label>2</label>
    </ligand>
</feature>
<proteinExistence type="predicted"/>
<dbReference type="PANTHER" id="PTHR36303:SF1">
    <property type="entry name" value="2',3'-CYCLIC-NUCLEOTIDE 2'-PHOSPHODIESTERASE"/>
    <property type="match status" value="1"/>
</dbReference>
<dbReference type="GO" id="GO:0046872">
    <property type="term" value="F:metal ion binding"/>
    <property type="evidence" value="ECO:0007669"/>
    <property type="project" value="UniProtKB-KW"/>
</dbReference>
<accession>A0A7C4TXM1</accession>
<feature type="active site" description="Proton donor" evidence="1">
    <location>
        <position position="68"/>
    </location>
</feature>
<feature type="binding site" evidence="2">
    <location>
        <position position="175"/>
    </location>
    <ligand>
        <name>Fe cation</name>
        <dbReference type="ChEBI" id="CHEBI:24875"/>
        <label>2</label>
    </ligand>
</feature>
<feature type="binding site" evidence="2">
    <location>
        <position position="40"/>
    </location>
    <ligand>
        <name>Fe cation</name>
        <dbReference type="ChEBI" id="CHEBI:24875"/>
        <label>1</label>
    </ligand>
</feature>
<name>A0A7C4TXM1_9BACT</name>
<dbReference type="PIRSF" id="PIRSF004789">
    <property type="entry name" value="DR1281"/>
    <property type="match status" value="1"/>
</dbReference>
<feature type="binding site" evidence="2">
    <location>
        <position position="67"/>
    </location>
    <ligand>
        <name>Fe cation</name>
        <dbReference type="ChEBI" id="CHEBI:24875"/>
        <label>2</label>
    </ligand>
</feature>
<dbReference type="AlphaFoldDB" id="A0A7C4TXM1"/>
<dbReference type="EMBL" id="DTHV01000105">
    <property type="protein sequence ID" value="HGW60450.1"/>
    <property type="molecule type" value="Genomic_DNA"/>
</dbReference>
<dbReference type="SUPFAM" id="SSF56300">
    <property type="entry name" value="Metallo-dependent phosphatases"/>
    <property type="match status" value="1"/>
</dbReference>
<organism evidence="3">
    <name type="scientific">Caldisericum exile</name>
    <dbReference type="NCBI Taxonomy" id="693075"/>
    <lineage>
        <taxon>Bacteria</taxon>
        <taxon>Pseudomonadati</taxon>
        <taxon>Caldisericota/Cryosericota group</taxon>
        <taxon>Caldisericota</taxon>
        <taxon>Caldisericia</taxon>
        <taxon>Caldisericales</taxon>
        <taxon>Caldisericaceae</taxon>
        <taxon>Caldisericum</taxon>
    </lineage>
</organism>
<dbReference type="Pfam" id="PF13277">
    <property type="entry name" value="YmdB"/>
    <property type="match status" value="1"/>
</dbReference>
<dbReference type="InterPro" id="IPR029052">
    <property type="entry name" value="Metallo-depent_PP-like"/>
</dbReference>
<reference evidence="3" key="1">
    <citation type="journal article" date="2020" name="mSystems">
        <title>Genome- and Community-Level Interaction Insights into Carbon Utilization and Element Cycling Functions of Hydrothermarchaeota in Hydrothermal Sediment.</title>
        <authorList>
            <person name="Zhou Z."/>
            <person name="Liu Y."/>
            <person name="Xu W."/>
            <person name="Pan J."/>
            <person name="Luo Z.H."/>
            <person name="Li M."/>
        </authorList>
    </citation>
    <scope>NUCLEOTIDE SEQUENCE [LARGE SCALE GENOMIC DNA]</scope>
    <source>
        <strain evidence="3">SpSt-794</strain>
    </source>
</reference>
<dbReference type="PANTHER" id="PTHR36303">
    <property type="entry name" value="2',3'-CYCLIC-NUCLEOTIDE 2'-PHOSPHODIESTERASE"/>
    <property type="match status" value="1"/>
</dbReference>
<feature type="binding site" evidence="2">
    <location>
        <position position="177"/>
    </location>
    <ligand>
        <name>Fe cation</name>
        <dbReference type="ChEBI" id="CHEBI:24875"/>
        <label>1</label>
    </ligand>
</feature>
<feature type="binding site" evidence="2">
    <location>
        <position position="150"/>
    </location>
    <ligand>
        <name>Fe cation</name>
        <dbReference type="ChEBI" id="CHEBI:24875"/>
        <label>2</label>
    </ligand>
</feature>
<evidence type="ECO:0000256" key="2">
    <source>
        <dbReference type="PIRSR" id="PIRSR004789-51"/>
    </source>
</evidence>
<evidence type="ECO:0000256" key="1">
    <source>
        <dbReference type="PIRSR" id="PIRSR004789-50"/>
    </source>
</evidence>
<comment type="caution">
    <text evidence="3">The sequence shown here is derived from an EMBL/GenBank/DDBJ whole genome shotgun (WGS) entry which is preliminary data.</text>
</comment>
<evidence type="ECO:0000313" key="3">
    <source>
        <dbReference type="EMBL" id="HGW60450.1"/>
    </source>
</evidence>
<gene>
    <name evidence="3" type="ORF">ENV82_03360</name>
</gene>
<dbReference type="Gene3D" id="3.60.21.10">
    <property type="match status" value="1"/>
</dbReference>
<dbReference type="NCBIfam" id="TIGR00282">
    <property type="entry name" value="TIGR00282 family metallophosphoesterase"/>
    <property type="match status" value="1"/>
</dbReference>